<feature type="domain" description="HTH lysR-type" evidence="5">
    <location>
        <begin position="1"/>
        <end position="61"/>
    </location>
</feature>
<keyword evidence="3" id="KW-0238">DNA-binding</keyword>
<evidence type="ECO:0000313" key="6">
    <source>
        <dbReference type="EMBL" id="CDN86577.1"/>
    </source>
</evidence>
<evidence type="ECO:0000256" key="3">
    <source>
        <dbReference type="ARBA" id="ARBA00023125"/>
    </source>
</evidence>
<dbReference type="Pfam" id="PF00126">
    <property type="entry name" value="HTH_1"/>
    <property type="match status" value="1"/>
</dbReference>
<organism evidence="6 7">
    <name type="scientific">Hydrogenophaga intermedia</name>
    <dbReference type="NCBI Taxonomy" id="65786"/>
    <lineage>
        <taxon>Bacteria</taxon>
        <taxon>Pseudomonadati</taxon>
        <taxon>Pseudomonadota</taxon>
        <taxon>Betaproteobacteria</taxon>
        <taxon>Burkholderiales</taxon>
        <taxon>Comamonadaceae</taxon>
        <taxon>Hydrogenophaga</taxon>
    </lineage>
</organism>
<protein>
    <submittedName>
        <fullName evidence="6">LysR family transcriptional regulator</fullName>
    </submittedName>
</protein>
<dbReference type="SUPFAM" id="SSF53850">
    <property type="entry name" value="Periplasmic binding protein-like II"/>
    <property type="match status" value="1"/>
</dbReference>
<evidence type="ECO:0000256" key="4">
    <source>
        <dbReference type="ARBA" id="ARBA00023163"/>
    </source>
</evidence>
<keyword evidence="4" id="KW-0804">Transcription</keyword>
<dbReference type="EMBL" id="CCAE010000004">
    <property type="protein sequence ID" value="CDN86577.1"/>
    <property type="molecule type" value="Genomic_DNA"/>
</dbReference>
<keyword evidence="2" id="KW-0805">Transcription regulation</keyword>
<dbReference type="CDD" id="cd08417">
    <property type="entry name" value="PBP2_Nitroaromatics_like"/>
    <property type="match status" value="1"/>
</dbReference>
<dbReference type="InterPro" id="IPR005119">
    <property type="entry name" value="LysR_subst-bd"/>
</dbReference>
<sequence length="319" mass="34339">MSSADLRQVALLVALIDAQSLSLAAERLHMTPSAASQSLQRLRDVFGDELVVRQGPRYLPTPLGETVLPSFRDMAALWQHTSAGTAVFDPVSSEASLSLVCDAVFAELDLAACYAAIVSAAPRVLLDVRTPDPVPGSFASLRSGAVDVVLTTFTPPGDAEDLHAERFADAEFTHCCLSVAHPRIGAGLTLAQYAAEQHVRAHPIERSGGSLTPIDQALVSLGHSPRRSSIVLSMPHLAAIVATTDRLTTVSRHQGAVLSRYAEGLRLLPLPPEVPRIAAPRYMVWHHRTHHSPAHRWLRDRLREFVYAEAGPGPPPGQA</sequence>
<proteinExistence type="inferred from homology"/>
<dbReference type="PROSITE" id="PS50931">
    <property type="entry name" value="HTH_LYSR"/>
    <property type="match status" value="1"/>
</dbReference>
<comment type="similarity">
    <text evidence="1">Belongs to the LysR transcriptional regulatory family.</text>
</comment>
<dbReference type="InterPro" id="IPR036388">
    <property type="entry name" value="WH-like_DNA-bd_sf"/>
</dbReference>
<dbReference type="Gene3D" id="1.10.10.10">
    <property type="entry name" value="Winged helix-like DNA-binding domain superfamily/Winged helix DNA-binding domain"/>
    <property type="match status" value="1"/>
</dbReference>
<dbReference type="InterPro" id="IPR050389">
    <property type="entry name" value="LysR-type_TF"/>
</dbReference>
<dbReference type="Proteomes" id="UP000028878">
    <property type="component" value="Unassembled WGS sequence"/>
</dbReference>
<dbReference type="InterPro" id="IPR000847">
    <property type="entry name" value="LysR_HTH_N"/>
</dbReference>
<gene>
    <name evidence="6" type="ORF">BN948_00982</name>
</gene>
<dbReference type="GO" id="GO:0003700">
    <property type="term" value="F:DNA-binding transcription factor activity"/>
    <property type="evidence" value="ECO:0007669"/>
    <property type="project" value="InterPro"/>
</dbReference>
<evidence type="ECO:0000256" key="2">
    <source>
        <dbReference type="ARBA" id="ARBA00023015"/>
    </source>
</evidence>
<dbReference type="PANTHER" id="PTHR30118:SF15">
    <property type="entry name" value="TRANSCRIPTIONAL REGULATORY PROTEIN"/>
    <property type="match status" value="1"/>
</dbReference>
<dbReference type="AlphaFoldDB" id="A0A1L1PHZ6"/>
<dbReference type="Pfam" id="PF03466">
    <property type="entry name" value="LysR_substrate"/>
    <property type="match status" value="1"/>
</dbReference>
<dbReference type="InterPro" id="IPR036390">
    <property type="entry name" value="WH_DNA-bd_sf"/>
</dbReference>
<dbReference type="Gene3D" id="3.40.190.10">
    <property type="entry name" value="Periplasmic binding protein-like II"/>
    <property type="match status" value="2"/>
</dbReference>
<evidence type="ECO:0000259" key="5">
    <source>
        <dbReference type="PROSITE" id="PS50931"/>
    </source>
</evidence>
<dbReference type="InterPro" id="IPR037402">
    <property type="entry name" value="YidZ_PBP2"/>
</dbReference>
<dbReference type="SUPFAM" id="SSF46785">
    <property type="entry name" value="Winged helix' DNA-binding domain"/>
    <property type="match status" value="1"/>
</dbReference>
<dbReference type="RefSeq" id="WP_009515194.1">
    <property type="nucleotide sequence ID" value="NZ_CCAE010000004.1"/>
</dbReference>
<evidence type="ECO:0000256" key="1">
    <source>
        <dbReference type="ARBA" id="ARBA00009437"/>
    </source>
</evidence>
<accession>A0A1L1PHZ6</accession>
<keyword evidence="7" id="KW-1185">Reference proteome</keyword>
<dbReference type="PANTHER" id="PTHR30118">
    <property type="entry name" value="HTH-TYPE TRANSCRIPTIONAL REGULATOR LEUO-RELATED"/>
    <property type="match status" value="1"/>
</dbReference>
<dbReference type="GO" id="GO:0003677">
    <property type="term" value="F:DNA binding"/>
    <property type="evidence" value="ECO:0007669"/>
    <property type="project" value="UniProtKB-KW"/>
</dbReference>
<evidence type="ECO:0000313" key="7">
    <source>
        <dbReference type="Proteomes" id="UP000028878"/>
    </source>
</evidence>
<name>A0A1L1PHZ6_HYDIT</name>
<reference evidence="7" key="1">
    <citation type="submission" date="2014-11" db="EMBL/GenBank/DDBJ databases">
        <title>Draft genome sequence of Hydrogenophaga intermedia S1.</title>
        <authorList>
            <person name="Gan H.M."/>
            <person name="Chew T.H."/>
            <person name="Stolz A."/>
        </authorList>
    </citation>
    <scope>NUCLEOTIDE SEQUENCE [LARGE SCALE GENOMIC DNA]</scope>
    <source>
        <strain evidence="7">S1</strain>
    </source>
</reference>